<name>A0A151IDY3_9HYME</name>
<feature type="compositionally biased region" description="Basic and acidic residues" evidence="1">
    <location>
        <begin position="1"/>
        <end position="14"/>
    </location>
</feature>
<gene>
    <name evidence="2" type="ORF">ALC62_10431</name>
</gene>
<evidence type="ECO:0000313" key="3">
    <source>
        <dbReference type="Proteomes" id="UP000078542"/>
    </source>
</evidence>
<proteinExistence type="predicted"/>
<evidence type="ECO:0000256" key="1">
    <source>
        <dbReference type="SAM" id="MobiDB-lite"/>
    </source>
</evidence>
<accession>A0A151IDY3</accession>
<feature type="region of interest" description="Disordered" evidence="1">
    <location>
        <begin position="1"/>
        <end position="69"/>
    </location>
</feature>
<sequence length="69" mass="7859">MSRNSKNGEIKVRESCNSIRAQKDEDEDEEEKEKEKERRGRVLNSARTSARGSCVRNQGGGWVHGLRRG</sequence>
<organism evidence="2 3">
    <name type="scientific">Cyphomyrmex costatus</name>
    <dbReference type="NCBI Taxonomy" id="456900"/>
    <lineage>
        <taxon>Eukaryota</taxon>
        <taxon>Metazoa</taxon>
        <taxon>Ecdysozoa</taxon>
        <taxon>Arthropoda</taxon>
        <taxon>Hexapoda</taxon>
        <taxon>Insecta</taxon>
        <taxon>Pterygota</taxon>
        <taxon>Neoptera</taxon>
        <taxon>Endopterygota</taxon>
        <taxon>Hymenoptera</taxon>
        <taxon>Apocrita</taxon>
        <taxon>Aculeata</taxon>
        <taxon>Formicoidea</taxon>
        <taxon>Formicidae</taxon>
        <taxon>Myrmicinae</taxon>
        <taxon>Cyphomyrmex</taxon>
    </lineage>
</organism>
<dbReference type="EMBL" id="KQ977906">
    <property type="protein sequence ID" value="KYM98874.1"/>
    <property type="molecule type" value="Genomic_DNA"/>
</dbReference>
<evidence type="ECO:0000313" key="2">
    <source>
        <dbReference type="EMBL" id="KYM98874.1"/>
    </source>
</evidence>
<keyword evidence="3" id="KW-1185">Reference proteome</keyword>
<dbReference type="AlphaFoldDB" id="A0A151IDY3"/>
<reference evidence="2 3" key="1">
    <citation type="submission" date="2016-03" db="EMBL/GenBank/DDBJ databases">
        <title>Cyphomyrmex costatus WGS genome.</title>
        <authorList>
            <person name="Nygaard S."/>
            <person name="Hu H."/>
            <person name="Boomsma J."/>
            <person name="Zhang G."/>
        </authorList>
    </citation>
    <scope>NUCLEOTIDE SEQUENCE [LARGE SCALE GENOMIC DNA]</scope>
    <source>
        <strain evidence="2">MS0001</strain>
        <tissue evidence="2">Whole body</tissue>
    </source>
</reference>
<dbReference type="Proteomes" id="UP000078542">
    <property type="component" value="Unassembled WGS sequence"/>
</dbReference>
<protein>
    <submittedName>
        <fullName evidence="2">Uncharacterized protein</fullName>
    </submittedName>
</protein>